<evidence type="ECO:0000313" key="1">
    <source>
        <dbReference type="EMBL" id="MBS6635093.1"/>
    </source>
</evidence>
<name>A0A943Y618_9MICC</name>
<dbReference type="Proteomes" id="UP000739069">
    <property type="component" value="Unassembled WGS sequence"/>
</dbReference>
<dbReference type="RefSeq" id="WP_204860749.1">
    <property type="nucleotide sequence ID" value="NZ_CABFLY010000001.1"/>
</dbReference>
<protein>
    <submittedName>
        <fullName evidence="1">Uncharacterized protein</fullName>
    </submittedName>
</protein>
<dbReference type="AlphaFoldDB" id="A0A943Y618"/>
<evidence type="ECO:0000313" key="2">
    <source>
        <dbReference type="Proteomes" id="UP000739069"/>
    </source>
</evidence>
<comment type="caution">
    <text evidence="1">The sequence shown here is derived from an EMBL/GenBank/DDBJ whole genome shotgun (WGS) entry which is preliminary data.</text>
</comment>
<proteinExistence type="predicted"/>
<accession>A0A943Y618</accession>
<sequence>MLKADNEHIQKQEHESSIYEFFVSFPALADDANCSEEIPVAERSASQRSVPDF</sequence>
<organism evidence="1 2">
    <name type="scientific">Rothia mucilaginosa</name>
    <dbReference type="NCBI Taxonomy" id="43675"/>
    <lineage>
        <taxon>Bacteria</taxon>
        <taxon>Bacillati</taxon>
        <taxon>Actinomycetota</taxon>
        <taxon>Actinomycetes</taxon>
        <taxon>Micrococcales</taxon>
        <taxon>Micrococcaceae</taxon>
        <taxon>Rothia</taxon>
    </lineage>
</organism>
<gene>
    <name evidence="1" type="ORF">KH265_05480</name>
</gene>
<dbReference type="EMBL" id="JAGZXI010000007">
    <property type="protein sequence ID" value="MBS6635093.1"/>
    <property type="molecule type" value="Genomic_DNA"/>
</dbReference>
<reference evidence="1" key="1">
    <citation type="submission" date="2021-02" db="EMBL/GenBank/DDBJ databases">
        <title>Infant gut strain persistence is associated with maternal origin, phylogeny, and functional potential including surface adhesion and iron acquisition.</title>
        <authorList>
            <person name="Lou Y.C."/>
        </authorList>
    </citation>
    <scope>NUCLEOTIDE SEQUENCE</scope>
    <source>
        <strain evidence="1">L1_008_092G1_dasL1_008_092G1_concoct_16</strain>
    </source>
</reference>